<name>A0A085MAF8_9BILA</name>
<proteinExistence type="predicted"/>
<organism evidence="1 2">
    <name type="scientific">Trichuris suis</name>
    <name type="common">pig whipworm</name>
    <dbReference type="NCBI Taxonomy" id="68888"/>
    <lineage>
        <taxon>Eukaryota</taxon>
        <taxon>Metazoa</taxon>
        <taxon>Ecdysozoa</taxon>
        <taxon>Nematoda</taxon>
        <taxon>Enoplea</taxon>
        <taxon>Dorylaimia</taxon>
        <taxon>Trichinellida</taxon>
        <taxon>Trichuridae</taxon>
        <taxon>Trichuris</taxon>
    </lineage>
</organism>
<dbReference type="AlphaFoldDB" id="A0A085MAF8"/>
<protein>
    <submittedName>
        <fullName evidence="1">Uncharacterized protein</fullName>
    </submittedName>
</protein>
<dbReference type="Proteomes" id="UP000030764">
    <property type="component" value="Unassembled WGS sequence"/>
</dbReference>
<accession>A0A085MAF8</accession>
<reference evidence="1 2" key="1">
    <citation type="journal article" date="2014" name="Nat. Genet.">
        <title>Genome and transcriptome of the porcine whipworm Trichuris suis.</title>
        <authorList>
            <person name="Jex A.R."/>
            <person name="Nejsum P."/>
            <person name="Schwarz E.M."/>
            <person name="Hu L."/>
            <person name="Young N.D."/>
            <person name="Hall R.S."/>
            <person name="Korhonen P.K."/>
            <person name="Liao S."/>
            <person name="Thamsborg S."/>
            <person name="Xia J."/>
            <person name="Xu P."/>
            <person name="Wang S."/>
            <person name="Scheerlinck J.P."/>
            <person name="Hofmann A."/>
            <person name="Sternberg P.W."/>
            <person name="Wang J."/>
            <person name="Gasser R.B."/>
        </authorList>
    </citation>
    <scope>NUCLEOTIDE SEQUENCE [LARGE SCALE GENOMIC DNA]</scope>
    <source>
        <strain evidence="1">DCEP-RM93M</strain>
    </source>
</reference>
<gene>
    <name evidence="1" type="ORF">M513_04981</name>
</gene>
<evidence type="ECO:0000313" key="1">
    <source>
        <dbReference type="EMBL" id="KFD54204.1"/>
    </source>
</evidence>
<keyword evidence="2" id="KW-1185">Reference proteome</keyword>
<sequence length="73" mass="7991">MVNNTPPWHNLSCSPLISRLTNGCFAGNSIGLRKDELSKRSAIFVLTTMIPRSSKYPYTDPNDTAFLSGNASD</sequence>
<dbReference type="EMBL" id="KL363210">
    <property type="protein sequence ID" value="KFD54204.1"/>
    <property type="molecule type" value="Genomic_DNA"/>
</dbReference>
<evidence type="ECO:0000313" key="2">
    <source>
        <dbReference type="Proteomes" id="UP000030764"/>
    </source>
</evidence>